<dbReference type="InterPro" id="IPR001853">
    <property type="entry name" value="DSBA-like_thioredoxin_dom"/>
</dbReference>
<dbReference type="OrthoDB" id="8560325at2"/>
<evidence type="ECO:0000259" key="3">
    <source>
        <dbReference type="Pfam" id="PF01323"/>
    </source>
</evidence>
<reference evidence="5" key="1">
    <citation type="submission" date="2018-09" db="EMBL/GenBank/DDBJ databases">
        <authorList>
            <person name="Zhu H."/>
        </authorList>
    </citation>
    <scope>NUCLEOTIDE SEQUENCE [LARGE SCALE GENOMIC DNA]</scope>
    <source>
        <strain evidence="5">K1R23-30</strain>
    </source>
</reference>
<dbReference type="GO" id="GO:0018845">
    <property type="term" value="F:2-hydroxychromene-2-carboxylate isomerase activity"/>
    <property type="evidence" value="ECO:0007669"/>
    <property type="project" value="UniProtKB-UniRule"/>
</dbReference>
<dbReference type="PANTHER" id="PTHR42943">
    <property type="entry name" value="GLUTATHIONE S-TRANSFERASE KAPPA"/>
    <property type="match status" value="1"/>
</dbReference>
<dbReference type="EC" id="5.99.1.4" evidence="1"/>
<protein>
    <recommendedName>
        <fullName evidence="1">2-hydroxychromene-2-carboxylate isomerase</fullName>
        <ecNumber evidence="1">5.99.1.4</ecNumber>
    </recommendedName>
</protein>
<proteinExistence type="inferred from homology"/>
<name>A0A3A3FPN4_9BURK</name>
<dbReference type="CDD" id="cd03022">
    <property type="entry name" value="DsbA_HCCA_Iso"/>
    <property type="match status" value="1"/>
</dbReference>
<evidence type="ECO:0000256" key="2">
    <source>
        <dbReference type="PIRSR" id="PIRSR006386-1"/>
    </source>
</evidence>
<dbReference type="Gene3D" id="3.40.30.10">
    <property type="entry name" value="Glutaredoxin"/>
    <property type="match status" value="1"/>
</dbReference>
<sequence length="200" mass="22225">MAKVCEYFFAPQSPWAYLGHERFVALTKQYGVQIDLKPCDLGKVFNVSGGLPLAKRPPQRQAYRLVELKRWSEFLQIPLNLQPKFFPVPGDPAAKLIIATRLAHGTDAALHITGAIMHAIWAEERNVGDADTLAAIALECGHDGKALLKSSETASVQSEYDRYTDEAIAANVFGSPWYVVNGEGYWGQDRLDFVERAFKA</sequence>
<dbReference type="Proteomes" id="UP000265955">
    <property type="component" value="Unassembled WGS sequence"/>
</dbReference>
<feature type="active site" description="Nucleophile" evidence="2">
    <location>
        <position position="13"/>
    </location>
</feature>
<keyword evidence="1 4" id="KW-0413">Isomerase</keyword>
<keyword evidence="5" id="KW-1185">Reference proteome</keyword>
<dbReference type="InterPro" id="IPR044087">
    <property type="entry name" value="NahD-like"/>
</dbReference>
<dbReference type="GO" id="GO:0004364">
    <property type="term" value="F:glutathione transferase activity"/>
    <property type="evidence" value="ECO:0007669"/>
    <property type="project" value="TreeGrafter"/>
</dbReference>
<dbReference type="SUPFAM" id="SSF52833">
    <property type="entry name" value="Thioredoxin-like"/>
    <property type="match status" value="1"/>
</dbReference>
<evidence type="ECO:0000256" key="1">
    <source>
        <dbReference type="PIRNR" id="PIRNR006386"/>
    </source>
</evidence>
<dbReference type="GO" id="GO:0004602">
    <property type="term" value="F:glutathione peroxidase activity"/>
    <property type="evidence" value="ECO:0007669"/>
    <property type="project" value="TreeGrafter"/>
</dbReference>
<dbReference type="AlphaFoldDB" id="A0A3A3FPN4"/>
<gene>
    <name evidence="4" type="ORF">D3871_04375</name>
</gene>
<comment type="caution">
    <text evidence="4">The sequence shown here is derived from an EMBL/GenBank/DDBJ whole genome shotgun (WGS) entry which is preliminary data.</text>
</comment>
<organism evidence="4 5">
    <name type="scientific">Noviherbaspirillum saxi</name>
    <dbReference type="NCBI Taxonomy" id="2320863"/>
    <lineage>
        <taxon>Bacteria</taxon>
        <taxon>Pseudomonadati</taxon>
        <taxon>Pseudomonadota</taxon>
        <taxon>Betaproteobacteria</taxon>
        <taxon>Burkholderiales</taxon>
        <taxon>Oxalobacteraceae</taxon>
        <taxon>Noviherbaspirillum</taxon>
    </lineage>
</organism>
<dbReference type="PIRSF" id="PIRSF006386">
    <property type="entry name" value="HCCAis_GSTk"/>
    <property type="match status" value="1"/>
</dbReference>
<comment type="catalytic activity">
    <reaction evidence="1">
        <text>2-hydroxychromene-2-carboxylate = (3E)-4-(2-hydroxyphenyl)-2-oxobut-3-enoate</text>
        <dbReference type="Rhea" id="RHEA:27401"/>
        <dbReference type="ChEBI" id="CHEBI:59350"/>
        <dbReference type="ChEBI" id="CHEBI:59353"/>
        <dbReference type="EC" id="5.99.1.4"/>
    </reaction>
</comment>
<dbReference type="InterPro" id="IPR036249">
    <property type="entry name" value="Thioredoxin-like_sf"/>
</dbReference>
<dbReference type="EMBL" id="QYUO01000001">
    <property type="protein sequence ID" value="RJF97843.1"/>
    <property type="molecule type" value="Genomic_DNA"/>
</dbReference>
<dbReference type="RefSeq" id="WP_119767789.1">
    <property type="nucleotide sequence ID" value="NZ_QYUO01000001.1"/>
</dbReference>
<comment type="similarity">
    <text evidence="1">Belongs to the GST superfamily. NadH family.</text>
</comment>
<evidence type="ECO:0000313" key="5">
    <source>
        <dbReference type="Proteomes" id="UP000265955"/>
    </source>
</evidence>
<dbReference type="GO" id="GO:1901170">
    <property type="term" value="P:naphthalene catabolic process"/>
    <property type="evidence" value="ECO:0007669"/>
    <property type="project" value="InterPro"/>
</dbReference>
<dbReference type="GO" id="GO:0006749">
    <property type="term" value="P:glutathione metabolic process"/>
    <property type="evidence" value="ECO:0007669"/>
    <property type="project" value="TreeGrafter"/>
</dbReference>
<accession>A0A3A3FPN4</accession>
<dbReference type="PANTHER" id="PTHR42943:SF13">
    <property type="entry name" value="GLUTATHIONE S-TRANSFERASE KAPPA-RELATED"/>
    <property type="match status" value="1"/>
</dbReference>
<dbReference type="Pfam" id="PF01323">
    <property type="entry name" value="DSBA"/>
    <property type="match status" value="1"/>
</dbReference>
<dbReference type="InterPro" id="IPR014440">
    <property type="entry name" value="HCCAis_GSTk"/>
</dbReference>
<dbReference type="InterPro" id="IPR051924">
    <property type="entry name" value="GST_Kappa/NadH"/>
</dbReference>
<feature type="domain" description="DSBA-like thioredoxin" evidence="3">
    <location>
        <begin position="7"/>
        <end position="198"/>
    </location>
</feature>
<evidence type="ECO:0000313" key="4">
    <source>
        <dbReference type="EMBL" id="RJF97843.1"/>
    </source>
</evidence>